<evidence type="ECO:0000313" key="4">
    <source>
        <dbReference type="EMBL" id="GKT32414.1"/>
    </source>
</evidence>
<keyword evidence="1" id="KW-0863">Zinc-finger</keyword>
<dbReference type="Proteomes" id="UP001057375">
    <property type="component" value="Unassembled WGS sequence"/>
</dbReference>
<keyword evidence="1" id="KW-0479">Metal-binding</keyword>
<sequence length="822" mass="92073">MAHELDDHDYLIDMAFCGSLQENNLFRCDICGKLLASKDCFKLKCGHTFHIDCIKKRKTSKLNCPSCSAPLPVSTSIRGFGGLTTKEINYLEVVSFYQNRIDPVLGFTRPLQFRIAPKQSFVLKSLGSSRTDLMWDSAHKSLILGNIMTSPSKILHFPPFLPNLSSSSLKYPLGGRLSDYLKNLKLLKSPHSIDRRSAATIALVLLRAHEIASNNGIDLREFSPDDVFLSINAMNSLVLLGTFMPSLIRTISQGKDQEHIFILPPVSTKDSRSSDYLGIHSSSLPSAPSIPSVDSMTPSAPSLGCSESSLAKVASHEALVESDSLAKMSMVRLDVEDVVSPGAATSSHCTGSGIRFKLDFNPGIFSIPRLLGYSIDDCYKYDSASTRSDIETLRLGLVGLIPYHFEMDYFKRKKGVILYPNSRKPTVTPVVETTIAKPIIIAANNTTVCSSAPMAGVVPKKSIHYAGPLKFSAPFNNDFVDAEKSTSYPSSLVAWCRYVVRYGNPPISLKSSIKQLFAALMIYLPFALFMLTMMIYVYNDVHKNNEIYVGSIYWENGGKLPFLTNLIIDYRYVWYGIGAACGIAMMALSCCRFYGKLLKTPVKDWDESKVTRIMILECFLWIVGMVCGCVGNTGCALFNSYHCGWMTHMFLGPIRIVIQIILNLIFLFVQWFFFTFFSEDNVEFAALFSASIHIAMSYVVYSLFNRRFLTTFSFWRVDEELFDTYSEYNEFEDEYACRSHFLFSVARFLVMWTAPLLESLGMAGGILGKSDVPNFLLFSSIVRRCGPWFLCVHYFIIDFFSFTWVAWIIIFAIGGAIASSFD</sequence>
<dbReference type="InterPro" id="IPR013083">
    <property type="entry name" value="Znf_RING/FYVE/PHD"/>
</dbReference>
<dbReference type="PROSITE" id="PS50089">
    <property type="entry name" value="ZF_RING_2"/>
    <property type="match status" value="1"/>
</dbReference>
<dbReference type="SUPFAM" id="SSF57850">
    <property type="entry name" value="RING/U-box"/>
    <property type="match status" value="1"/>
</dbReference>
<dbReference type="Gene3D" id="3.30.40.10">
    <property type="entry name" value="Zinc/RING finger domain, C3HC4 (zinc finger)"/>
    <property type="match status" value="1"/>
</dbReference>
<dbReference type="EMBL" id="BQXS01009984">
    <property type="protein sequence ID" value="GKT32414.1"/>
    <property type="molecule type" value="Genomic_DNA"/>
</dbReference>
<gene>
    <name evidence="4" type="ORF">ADUPG1_006581</name>
</gene>
<feature type="domain" description="RING-type" evidence="3">
    <location>
        <begin position="28"/>
        <end position="68"/>
    </location>
</feature>
<feature type="transmembrane region" description="Helical" evidence="2">
    <location>
        <begin position="749"/>
        <end position="768"/>
    </location>
</feature>
<comment type="caution">
    <text evidence="4">The sequence shown here is derived from an EMBL/GenBank/DDBJ whole genome shotgun (WGS) entry which is preliminary data.</text>
</comment>
<evidence type="ECO:0000259" key="3">
    <source>
        <dbReference type="PROSITE" id="PS50089"/>
    </source>
</evidence>
<dbReference type="SMART" id="SM00184">
    <property type="entry name" value="RING"/>
    <property type="match status" value="1"/>
</dbReference>
<dbReference type="InterPro" id="IPR001841">
    <property type="entry name" value="Znf_RING"/>
</dbReference>
<keyword evidence="1" id="KW-0862">Zinc</keyword>
<evidence type="ECO:0000256" key="2">
    <source>
        <dbReference type="SAM" id="Phobius"/>
    </source>
</evidence>
<evidence type="ECO:0000313" key="5">
    <source>
        <dbReference type="Proteomes" id="UP001057375"/>
    </source>
</evidence>
<feature type="transmembrane region" description="Helical" evidence="2">
    <location>
        <begin position="615"/>
        <end position="641"/>
    </location>
</feature>
<feature type="transmembrane region" description="Helical" evidence="2">
    <location>
        <begin position="684"/>
        <end position="704"/>
    </location>
</feature>
<feature type="transmembrane region" description="Helical" evidence="2">
    <location>
        <begin position="572"/>
        <end position="594"/>
    </location>
</feature>
<feature type="transmembrane region" description="Helical" evidence="2">
    <location>
        <begin position="656"/>
        <end position="677"/>
    </location>
</feature>
<feature type="transmembrane region" description="Helical" evidence="2">
    <location>
        <begin position="802"/>
        <end position="821"/>
    </location>
</feature>
<keyword evidence="2" id="KW-1133">Transmembrane helix</keyword>
<proteinExistence type="predicted"/>
<feature type="transmembrane region" description="Helical" evidence="2">
    <location>
        <begin position="516"/>
        <end position="538"/>
    </location>
</feature>
<reference evidence="4" key="1">
    <citation type="submission" date="2022-03" db="EMBL/GenBank/DDBJ databases">
        <title>Draft genome sequence of Aduncisulcus paluster, a free-living microaerophilic Fornicata.</title>
        <authorList>
            <person name="Yuyama I."/>
            <person name="Kume K."/>
            <person name="Tamura T."/>
            <person name="Inagaki Y."/>
            <person name="Hashimoto T."/>
        </authorList>
    </citation>
    <scope>NUCLEOTIDE SEQUENCE</scope>
    <source>
        <strain evidence="4">NY0171</strain>
    </source>
</reference>
<accession>A0ABQ5KM74</accession>
<evidence type="ECO:0000256" key="1">
    <source>
        <dbReference type="PROSITE-ProRule" id="PRU00175"/>
    </source>
</evidence>
<keyword evidence="5" id="KW-1185">Reference proteome</keyword>
<keyword evidence="2" id="KW-0472">Membrane</keyword>
<protein>
    <recommendedName>
        <fullName evidence="3">RING-type domain-containing protein</fullName>
    </recommendedName>
</protein>
<name>A0ABQ5KM74_9EUKA</name>
<organism evidence="4 5">
    <name type="scientific">Aduncisulcus paluster</name>
    <dbReference type="NCBI Taxonomy" id="2918883"/>
    <lineage>
        <taxon>Eukaryota</taxon>
        <taxon>Metamonada</taxon>
        <taxon>Carpediemonas-like organisms</taxon>
        <taxon>Aduncisulcus</taxon>
    </lineage>
</organism>
<keyword evidence="2" id="KW-0812">Transmembrane</keyword>